<dbReference type="SMART" id="SM00046">
    <property type="entry name" value="DAGKc"/>
    <property type="match status" value="1"/>
</dbReference>
<dbReference type="InterPro" id="IPR016064">
    <property type="entry name" value="NAD/diacylglycerol_kinase_sf"/>
</dbReference>
<keyword evidence="8" id="KW-1208">Phospholipid metabolism</keyword>
<dbReference type="Proteomes" id="UP000886884">
    <property type="component" value="Unassembled WGS sequence"/>
</dbReference>
<dbReference type="NCBIfam" id="TIGR00147">
    <property type="entry name" value="YegS/Rv2252/BmrU family lipid kinase"/>
    <property type="match status" value="1"/>
</dbReference>
<comment type="caution">
    <text evidence="10">The sequence shown here is derived from an EMBL/GenBank/DDBJ whole genome shotgun (WGS) entry which is preliminary data.</text>
</comment>
<dbReference type="InterPro" id="IPR005218">
    <property type="entry name" value="Diacylglycerol/lipid_kinase"/>
</dbReference>
<dbReference type="Gene3D" id="3.40.50.10330">
    <property type="entry name" value="Probable inorganic polyphosphate/atp-NAD kinase, domain 1"/>
    <property type="match status" value="1"/>
</dbReference>
<organism evidence="10 11">
    <name type="scientific">Candidatus Ornithocaccomicrobium faecavium</name>
    <dbReference type="NCBI Taxonomy" id="2840890"/>
    <lineage>
        <taxon>Bacteria</taxon>
        <taxon>Bacillati</taxon>
        <taxon>Bacillota</taxon>
        <taxon>Clostridia</taxon>
        <taxon>Candidatus Ornithocaccomicrobium</taxon>
    </lineage>
</organism>
<dbReference type="Gene3D" id="2.60.200.40">
    <property type="match status" value="1"/>
</dbReference>
<name>A0A9D1P8Y0_9FIRM</name>
<evidence type="ECO:0000256" key="7">
    <source>
        <dbReference type="ARBA" id="ARBA00023209"/>
    </source>
</evidence>
<evidence type="ECO:0000256" key="4">
    <source>
        <dbReference type="ARBA" id="ARBA00022741"/>
    </source>
</evidence>
<reference evidence="10" key="1">
    <citation type="submission" date="2020-10" db="EMBL/GenBank/DDBJ databases">
        <authorList>
            <person name="Gilroy R."/>
        </authorList>
    </citation>
    <scope>NUCLEOTIDE SEQUENCE</scope>
    <source>
        <strain evidence="10">CHK183-6373</strain>
    </source>
</reference>
<dbReference type="InterPro" id="IPR017438">
    <property type="entry name" value="ATP-NAD_kinase_N"/>
</dbReference>
<dbReference type="Pfam" id="PF19279">
    <property type="entry name" value="YegS_C"/>
    <property type="match status" value="1"/>
</dbReference>
<dbReference type="PANTHER" id="PTHR12358:SF54">
    <property type="entry name" value="SPHINGOSINE KINASE RELATED PROTEIN"/>
    <property type="match status" value="1"/>
</dbReference>
<accession>A0A9D1P8Y0</accession>
<evidence type="ECO:0000259" key="9">
    <source>
        <dbReference type="PROSITE" id="PS50146"/>
    </source>
</evidence>
<dbReference type="InterPro" id="IPR045540">
    <property type="entry name" value="YegS/DAGK_C"/>
</dbReference>
<evidence type="ECO:0000256" key="3">
    <source>
        <dbReference type="ARBA" id="ARBA00022679"/>
    </source>
</evidence>
<dbReference type="InterPro" id="IPR050187">
    <property type="entry name" value="Lipid_Phosphate_FormReg"/>
</dbReference>
<sequence>MLTLVVNPIAGNGLAQRTHERVRALLESRGIEYRSFVTQAPGDAEALCRDFVREGAEAVAVLGGDGTLNEVVNGLALSDVTCLLVPCGTGNDFAKAMRLPKEPLAALEAQLSAAPGRIDLGRMNDHVFANVSGIGFDVEVLRQTVRFKRLGRGILPYLCGVIAALFRFSPLCARVSFDGGLETDMRLTILSIGNGQYIGGGMKAVPDAVIDDGLLDAIAVDGIDSRLKIATLLPRFISGTHARLPLAHVTRCKALTIHCPGMTVNLDGELIPCDVAKFVLLENALRVRKCAQNA</sequence>
<dbReference type="GO" id="GO:0016301">
    <property type="term" value="F:kinase activity"/>
    <property type="evidence" value="ECO:0007669"/>
    <property type="project" value="UniProtKB-KW"/>
</dbReference>
<reference evidence="10" key="2">
    <citation type="journal article" date="2021" name="PeerJ">
        <title>Extensive microbial diversity within the chicken gut microbiome revealed by metagenomics and culture.</title>
        <authorList>
            <person name="Gilroy R."/>
            <person name="Ravi A."/>
            <person name="Getino M."/>
            <person name="Pursley I."/>
            <person name="Horton D.L."/>
            <person name="Alikhan N.F."/>
            <person name="Baker D."/>
            <person name="Gharbi K."/>
            <person name="Hall N."/>
            <person name="Watson M."/>
            <person name="Adriaenssens E.M."/>
            <person name="Foster-Nyarko E."/>
            <person name="Jarju S."/>
            <person name="Secka A."/>
            <person name="Antonio M."/>
            <person name="Oren A."/>
            <person name="Chaudhuri R.R."/>
            <person name="La Ragione R."/>
            <person name="Hildebrand F."/>
            <person name="Pallen M.J."/>
        </authorList>
    </citation>
    <scope>NUCLEOTIDE SEQUENCE</scope>
    <source>
        <strain evidence="10">CHK183-6373</strain>
    </source>
</reference>
<dbReference type="AlphaFoldDB" id="A0A9D1P8Y0"/>
<dbReference type="PROSITE" id="PS50146">
    <property type="entry name" value="DAGK"/>
    <property type="match status" value="1"/>
</dbReference>
<keyword evidence="7" id="KW-0444">Lipid biosynthesis</keyword>
<feature type="domain" description="DAGKc" evidence="9">
    <location>
        <begin position="1"/>
        <end position="126"/>
    </location>
</feature>
<comment type="similarity">
    <text evidence="2">Belongs to the diacylglycerol/lipid kinase family.</text>
</comment>
<keyword evidence="5 10" id="KW-0418">Kinase</keyword>
<evidence type="ECO:0000256" key="5">
    <source>
        <dbReference type="ARBA" id="ARBA00022777"/>
    </source>
</evidence>
<dbReference type="PANTHER" id="PTHR12358">
    <property type="entry name" value="SPHINGOSINE KINASE"/>
    <property type="match status" value="1"/>
</dbReference>
<gene>
    <name evidence="10" type="ORF">IAA64_07365</name>
</gene>
<evidence type="ECO:0000256" key="8">
    <source>
        <dbReference type="ARBA" id="ARBA00023264"/>
    </source>
</evidence>
<keyword evidence="7" id="KW-0594">Phospholipid biosynthesis</keyword>
<evidence type="ECO:0000256" key="6">
    <source>
        <dbReference type="ARBA" id="ARBA00022840"/>
    </source>
</evidence>
<keyword evidence="7" id="KW-0443">Lipid metabolism</keyword>
<dbReference type="EMBL" id="DVOT01000134">
    <property type="protein sequence ID" value="HIV27769.1"/>
    <property type="molecule type" value="Genomic_DNA"/>
</dbReference>
<evidence type="ECO:0000256" key="1">
    <source>
        <dbReference type="ARBA" id="ARBA00001946"/>
    </source>
</evidence>
<evidence type="ECO:0000256" key="2">
    <source>
        <dbReference type="ARBA" id="ARBA00005983"/>
    </source>
</evidence>
<evidence type="ECO:0000313" key="11">
    <source>
        <dbReference type="Proteomes" id="UP000886884"/>
    </source>
</evidence>
<dbReference type="GO" id="GO:0008654">
    <property type="term" value="P:phospholipid biosynthetic process"/>
    <property type="evidence" value="ECO:0007669"/>
    <property type="project" value="UniProtKB-KW"/>
</dbReference>
<evidence type="ECO:0000313" key="10">
    <source>
        <dbReference type="EMBL" id="HIV27769.1"/>
    </source>
</evidence>
<proteinExistence type="inferred from homology"/>
<dbReference type="InterPro" id="IPR001206">
    <property type="entry name" value="Diacylglycerol_kinase_cat_dom"/>
</dbReference>
<keyword evidence="6" id="KW-0067">ATP-binding</keyword>
<keyword evidence="3" id="KW-0808">Transferase</keyword>
<keyword evidence="4" id="KW-0547">Nucleotide-binding</keyword>
<dbReference type="GO" id="GO:0005524">
    <property type="term" value="F:ATP binding"/>
    <property type="evidence" value="ECO:0007669"/>
    <property type="project" value="UniProtKB-KW"/>
</dbReference>
<comment type="cofactor">
    <cofactor evidence="1">
        <name>Mg(2+)</name>
        <dbReference type="ChEBI" id="CHEBI:18420"/>
    </cofactor>
</comment>
<dbReference type="Pfam" id="PF00781">
    <property type="entry name" value="DAGK_cat"/>
    <property type="match status" value="1"/>
</dbReference>
<protein>
    <submittedName>
        <fullName evidence="10">Diacylglycerol kinase family lipid kinase</fullName>
    </submittedName>
</protein>
<dbReference type="SUPFAM" id="SSF111331">
    <property type="entry name" value="NAD kinase/diacylglycerol kinase-like"/>
    <property type="match status" value="1"/>
</dbReference>